<dbReference type="GO" id="GO:0004180">
    <property type="term" value="F:carboxypeptidase activity"/>
    <property type="evidence" value="ECO:0007669"/>
    <property type="project" value="UniProtKB-KW"/>
</dbReference>
<reference evidence="4" key="1">
    <citation type="journal article" date="2024" name="Algal Res.">
        <title>Biochemical, toxicological and genomic investigation of a high-biomass producing Limnothrix strain isolated from Italian shallow drinking water reservoir.</title>
        <authorList>
            <person name="Simonazzi M."/>
            <person name="Shishido T.K."/>
            <person name="Delbaje E."/>
            <person name="Wahlsten M."/>
            <person name="Fewer D.P."/>
            <person name="Sivonen K."/>
            <person name="Pezzolesi L."/>
            <person name="Pistocchi R."/>
        </authorList>
    </citation>
    <scope>NUCLEOTIDE SEQUENCE [LARGE SCALE GENOMIC DNA]</scope>
    <source>
        <strain evidence="4">LRLZ20PSL1</strain>
    </source>
</reference>
<keyword evidence="3" id="KW-0378">Hydrolase</keyword>
<accession>A0ABW7CD15</accession>
<dbReference type="InterPro" id="IPR009045">
    <property type="entry name" value="Zn_M74/Hedgehog-like"/>
</dbReference>
<dbReference type="Proteomes" id="UP001604335">
    <property type="component" value="Unassembled WGS sequence"/>
</dbReference>
<evidence type="ECO:0000313" key="4">
    <source>
        <dbReference type="Proteomes" id="UP001604335"/>
    </source>
</evidence>
<feature type="domain" description="Peptidase M15A C-terminal" evidence="2">
    <location>
        <begin position="325"/>
        <end position="411"/>
    </location>
</feature>
<dbReference type="SUPFAM" id="SSF55166">
    <property type="entry name" value="Hedgehog/DD-peptidase"/>
    <property type="match status" value="1"/>
</dbReference>
<gene>
    <name evidence="3" type="ORF">VPK24_14490</name>
</gene>
<dbReference type="Gene3D" id="3.30.1380.10">
    <property type="match status" value="1"/>
</dbReference>
<dbReference type="InterPro" id="IPR013230">
    <property type="entry name" value="Peptidase_M15A_C"/>
</dbReference>
<evidence type="ECO:0000313" key="3">
    <source>
        <dbReference type="EMBL" id="MFG3818852.1"/>
    </source>
</evidence>
<feature type="region of interest" description="Disordered" evidence="1">
    <location>
        <begin position="239"/>
        <end position="289"/>
    </location>
</feature>
<feature type="compositionally biased region" description="Pro residues" evidence="1">
    <location>
        <begin position="244"/>
        <end position="282"/>
    </location>
</feature>
<dbReference type="RefSeq" id="WP_393014437.1">
    <property type="nucleotide sequence ID" value="NZ_JAZAQF010000083.1"/>
</dbReference>
<protein>
    <submittedName>
        <fullName evidence="3">D-Ala-D-Ala carboxypeptidase family metallohydrolase</fullName>
    </submittedName>
</protein>
<evidence type="ECO:0000259" key="2">
    <source>
        <dbReference type="Pfam" id="PF08291"/>
    </source>
</evidence>
<sequence>MVKLKIVQPTIFKSRPVSSSELPTAEKLSVAPRELTVKAAVLEGNHYRVTLIEPIGNRQEWFIFKDHLEIAAVPTLVVKSETVFKTRVALSSALSSAEKLSVARGEFPLESYEEAPDSHLSVVLMQPLRDRKNWVVFKGHIELLNVPPYPPPKDATNFPPLPKIRVKVPTIFKQRPVSSAELKDDEEVSVSPGDFRIRAISRSGSHYQVQLSEPVGDRQTWFVFAGHVDLIDADQLLSASSAPSPAPAPTPSPAPTPTPAPAPRPAPTPAPTPAPSPSPTPSRGPAIRIPGYGVVGTRDPIVPNGSFFWGEATKEGTRIPESEEIARNIVRMAQQMQRIRTKLGDRAITITSWYRPPAVNRAVGGASNSTHMRGHGVDFVVEGLSPQAVQRILDPWWEGGLGYGSTFTHVDNRGYRARWNYGN</sequence>
<dbReference type="Pfam" id="PF08291">
    <property type="entry name" value="Peptidase_M15_3"/>
    <property type="match status" value="1"/>
</dbReference>
<organism evidence="3 4">
    <name type="scientific">Limnothrix redekei LRLZ20PSL1</name>
    <dbReference type="NCBI Taxonomy" id="3112953"/>
    <lineage>
        <taxon>Bacteria</taxon>
        <taxon>Bacillati</taxon>
        <taxon>Cyanobacteriota</taxon>
        <taxon>Cyanophyceae</taxon>
        <taxon>Pseudanabaenales</taxon>
        <taxon>Pseudanabaenaceae</taxon>
        <taxon>Limnothrix</taxon>
    </lineage>
</organism>
<keyword evidence="3" id="KW-0645">Protease</keyword>
<comment type="caution">
    <text evidence="3">The sequence shown here is derived from an EMBL/GenBank/DDBJ whole genome shotgun (WGS) entry which is preliminary data.</text>
</comment>
<name>A0ABW7CD15_9CYAN</name>
<keyword evidence="3" id="KW-0121">Carboxypeptidase</keyword>
<proteinExistence type="predicted"/>
<dbReference type="EMBL" id="JAZAQF010000083">
    <property type="protein sequence ID" value="MFG3818852.1"/>
    <property type="molecule type" value="Genomic_DNA"/>
</dbReference>
<evidence type="ECO:0000256" key="1">
    <source>
        <dbReference type="SAM" id="MobiDB-lite"/>
    </source>
</evidence>
<keyword evidence="4" id="KW-1185">Reference proteome</keyword>